<comment type="caution">
    <text evidence="2">The sequence shown here is derived from an EMBL/GenBank/DDBJ whole genome shotgun (WGS) entry which is preliminary data.</text>
</comment>
<evidence type="ECO:0000313" key="3">
    <source>
        <dbReference type="Proteomes" id="UP001159363"/>
    </source>
</evidence>
<dbReference type="EMBL" id="JARBHB010000017">
    <property type="protein sequence ID" value="KAJ8865868.1"/>
    <property type="molecule type" value="Genomic_DNA"/>
</dbReference>
<feature type="compositionally biased region" description="Basic and acidic residues" evidence="1">
    <location>
        <begin position="37"/>
        <end position="57"/>
    </location>
</feature>
<feature type="compositionally biased region" description="Basic and acidic residues" evidence="1">
    <location>
        <begin position="594"/>
        <end position="609"/>
    </location>
</feature>
<proteinExistence type="predicted"/>
<feature type="region of interest" description="Disordered" evidence="1">
    <location>
        <begin position="591"/>
        <end position="615"/>
    </location>
</feature>
<accession>A0ABQ9G049</accession>
<keyword evidence="3" id="KW-1185">Reference proteome</keyword>
<name>A0ABQ9G049_9NEOP</name>
<reference evidence="2 3" key="1">
    <citation type="submission" date="2023-02" db="EMBL/GenBank/DDBJ databases">
        <title>LHISI_Scaffold_Assembly.</title>
        <authorList>
            <person name="Stuart O.P."/>
            <person name="Cleave R."/>
            <person name="Magrath M.J.L."/>
            <person name="Mikheyev A.S."/>
        </authorList>
    </citation>
    <scope>NUCLEOTIDE SEQUENCE [LARGE SCALE GENOMIC DNA]</scope>
    <source>
        <strain evidence="2">Daus_M_001</strain>
        <tissue evidence="2">Leg muscle</tissue>
    </source>
</reference>
<organism evidence="2 3">
    <name type="scientific">Dryococelus australis</name>
    <dbReference type="NCBI Taxonomy" id="614101"/>
    <lineage>
        <taxon>Eukaryota</taxon>
        <taxon>Metazoa</taxon>
        <taxon>Ecdysozoa</taxon>
        <taxon>Arthropoda</taxon>
        <taxon>Hexapoda</taxon>
        <taxon>Insecta</taxon>
        <taxon>Pterygota</taxon>
        <taxon>Neoptera</taxon>
        <taxon>Polyneoptera</taxon>
        <taxon>Phasmatodea</taxon>
        <taxon>Verophasmatodea</taxon>
        <taxon>Anareolatae</taxon>
        <taxon>Phasmatidae</taxon>
        <taxon>Eurycanthinae</taxon>
        <taxon>Dryococelus</taxon>
    </lineage>
</organism>
<dbReference type="Proteomes" id="UP001159363">
    <property type="component" value="Chromosome 16"/>
</dbReference>
<feature type="compositionally biased region" description="Basic and acidic residues" evidence="1">
    <location>
        <begin position="71"/>
        <end position="83"/>
    </location>
</feature>
<feature type="region of interest" description="Disordered" evidence="1">
    <location>
        <begin position="845"/>
        <end position="865"/>
    </location>
</feature>
<protein>
    <submittedName>
        <fullName evidence="2">Uncharacterized protein</fullName>
    </submittedName>
</protein>
<feature type="region of interest" description="Disordered" evidence="1">
    <location>
        <begin position="37"/>
        <end position="83"/>
    </location>
</feature>
<evidence type="ECO:0000313" key="2">
    <source>
        <dbReference type="EMBL" id="KAJ8865868.1"/>
    </source>
</evidence>
<evidence type="ECO:0000256" key="1">
    <source>
        <dbReference type="SAM" id="MobiDB-lite"/>
    </source>
</evidence>
<sequence length="1002" mass="112306">MQGDVHRGKEGLGSHGLHFEAMTTSLSVLRASLNYEERGKNRQERRALKSTSREPTRVKRGKVWINGEMKGAGKRENPEKTRRLAGIARHDSRLRISESDPAGNRTRFALLGDYIRKWHFNLGATVAERLACSPPTKANLFLSPGRFTPDFRKCESHVTMPLASGFSPGVSHFSRPCILTLLHTHFTSPSALKRLRIIANLEGGGVIAILSTFRRVSLLPPSITFDEEKLRRSFKIQSSALVKINRVSQKQSSDTHKTPYDQVKRCRERKINIKASERVNPSTVLQPSKLGQYHVRGPASQPCWKSHLGFDPSLWILRSWWELALHSAIHLQFPPHLPNPTPSTPPCEPHRVTYLAARGVRKGMPRLTEAKAFMLSEADSSRRLLTTAGHTHLHVFLVRRPDDKDTVSSVTPISGELFNIFGPVYWPVEGVSCNCLSRVYKREQQSHEMMRAYPLVDWPCETLERDLRLIGYCVIRVLPHWLRIRLTSELPRADLLNGAPKILLSDVTRKFSPLPDVPAETAYSRFYGFTQKPREQSINSHRRKNMYVEENDKAEGTSMRVSSSQTKWSGEIGAALEREVRREWSNARKSRAVWKREMPESKNPPDQRNRPSRLSRANLCLGVPSAKARDARGPPLTACVQRKANTFLGVCSWLPCLGSERCWFNRAGRVGTRWGEDWRKSGASMKVEDKYAALLVPLRAGLEVGGLQLANTSPFTKSFATTSPKTRLSGCELSEAMTAVYGLRRLISAADICLAEWSTLSPPPPCPQGILVRKESFYPRPCTPYSLEHIFGLKDLCPVHGGRYTQAFDPTLRSTKHSSTAKVTLCACVGIALNLRTMPDVYTRTMPGPHRERQTLNTSSTSKPGIHIENNVRCLLQHLHQRCSPPTQAVRVRVTGVVTPGFSYVADDVDGRRVFSGISHFPFSFIPALLHKHLASSSSAFKTSILTAAIITSLTPFRQISEKGPACLHRSPPFLPEKRGSYKGHIGTRYNCAIAATRRALN</sequence>
<gene>
    <name evidence="2" type="ORF">PR048_033391</name>
</gene>